<proteinExistence type="predicted"/>
<dbReference type="EMBL" id="JAHRIO010096548">
    <property type="protein sequence ID" value="MEQ2190172.1"/>
    <property type="molecule type" value="Genomic_DNA"/>
</dbReference>
<accession>A0ABV0Q312</accession>
<sequence>MITPPPASFETTVLPKKDLEVKVSSKLPDCTVCTVSGDNDTQKSCQVSLTLVPGLDVKLQFICSKPIEQSYTVTLTSVLGYPQWSR</sequence>
<comment type="caution">
    <text evidence="2">The sequence shown here is derived from an EMBL/GenBank/DDBJ whole genome shotgun (WGS) entry which is preliminary data.</text>
</comment>
<feature type="domain" description="CDCP1 first CUB" evidence="1">
    <location>
        <begin position="9"/>
        <end position="75"/>
    </location>
</feature>
<dbReference type="Proteomes" id="UP001476798">
    <property type="component" value="Unassembled WGS sequence"/>
</dbReference>
<reference evidence="2 3" key="1">
    <citation type="submission" date="2021-06" db="EMBL/GenBank/DDBJ databases">
        <authorList>
            <person name="Palmer J.M."/>
        </authorList>
    </citation>
    <scope>NUCLEOTIDE SEQUENCE [LARGE SCALE GENOMIC DNA]</scope>
    <source>
        <strain evidence="2 3">GA_2019</strain>
        <tissue evidence="2">Muscle</tissue>
    </source>
</reference>
<evidence type="ECO:0000259" key="1">
    <source>
        <dbReference type="Pfam" id="PF23667"/>
    </source>
</evidence>
<organism evidence="2 3">
    <name type="scientific">Goodea atripinnis</name>
    <dbReference type="NCBI Taxonomy" id="208336"/>
    <lineage>
        <taxon>Eukaryota</taxon>
        <taxon>Metazoa</taxon>
        <taxon>Chordata</taxon>
        <taxon>Craniata</taxon>
        <taxon>Vertebrata</taxon>
        <taxon>Euteleostomi</taxon>
        <taxon>Actinopterygii</taxon>
        <taxon>Neopterygii</taxon>
        <taxon>Teleostei</taxon>
        <taxon>Neoteleostei</taxon>
        <taxon>Acanthomorphata</taxon>
        <taxon>Ovalentaria</taxon>
        <taxon>Atherinomorphae</taxon>
        <taxon>Cyprinodontiformes</taxon>
        <taxon>Goodeidae</taxon>
        <taxon>Goodea</taxon>
    </lineage>
</organism>
<evidence type="ECO:0000313" key="2">
    <source>
        <dbReference type="EMBL" id="MEQ2190172.1"/>
    </source>
</evidence>
<keyword evidence="3" id="KW-1185">Reference proteome</keyword>
<name>A0ABV0Q312_9TELE</name>
<gene>
    <name evidence="2" type="ORF">GOODEAATRI_033082</name>
</gene>
<dbReference type="InterPro" id="IPR056268">
    <property type="entry name" value="CUB_CDCP1_1st"/>
</dbReference>
<dbReference type="Pfam" id="PF23667">
    <property type="entry name" value="CUB_CDCP1_1"/>
    <property type="match status" value="1"/>
</dbReference>
<protein>
    <recommendedName>
        <fullName evidence="1">CDCP1 first CUB domain-containing protein</fullName>
    </recommendedName>
</protein>
<evidence type="ECO:0000313" key="3">
    <source>
        <dbReference type="Proteomes" id="UP001476798"/>
    </source>
</evidence>